<dbReference type="PRINTS" id="PR00501">
    <property type="entry name" value="KELCHREPEAT"/>
</dbReference>
<dbReference type="Proteomes" id="UP000887564">
    <property type="component" value="Unplaced"/>
</dbReference>
<dbReference type="AlphaFoldDB" id="A0A914R6S8"/>
<dbReference type="SUPFAM" id="SSF117281">
    <property type="entry name" value="Kelch motif"/>
    <property type="match status" value="1"/>
</dbReference>
<dbReference type="SMART" id="SM00612">
    <property type="entry name" value="Kelch"/>
    <property type="match status" value="1"/>
</dbReference>
<dbReference type="InterPro" id="IPR006652">
    <property type="entry name" value="Kelch_1"/>
</dbReference>
<evidence type="ECO:0000313" key="3">
    <source>
        <dbReference type="Proteomes" id="UP000887564"/>
    </source>
</evidence>
<evidence type="ECO:0000256" key="2">
    <source>
        <dbReference type="ARBA" id="ARBA00022737"/>
    </source>
</evidence>
<accession>A0A914R6S8</accession>
<proteinExistence type="predicted"/>
<evidence type="ECO:0000313" key="4">
    <source>
        <dbReference type="WBParaSite" id="PEQ_0000037601-mRNA-1"/>
    </source>
</evidence>
<dbReference type="PANTHER" id="PTHR24412">
    <property type="entry name" value="KELCH PROTEIN"/>
    <property type="match status" value="1"/>
</dbReference>
<keyword evidence="1" id="KW-0880">Kelch repeat</keyword>
<dbReference type="InterPro" id="IPR015915">
    <property type="entry name" value="Kelch-typ_b-propeller"/>
</dbReference>
<keyword evidence="3" id="KW-1185">Reference proteome</keyword>
<evidence type="ECO:0000256" key="1">
    <source>
        <dbReference type="ARBA" id="ARBA00022441"/>
    </source>
</evidence>
<keyword evidence="2" id="KW-0677">Repeat</keyword>
<dbReference type="WBParaSite" id="PEQ_0000037601-mRNA-1">
    <property type="protein sequence ID" value="PEQ_0000037601-mRNA-1"/>
    <property type="gene ID" value="PEQ_0000037601"/>
</dbReference>
<protein>
    <submittedName>
        <fullName evidence="4">Uncharacterized protein</fullName>
    </submittedName>
</protein>
<dbReference type="Gene3D" id="2.120.10.80">
    <property type="entry name" value="Kelch-type beta propeller"/>
    <property type="match status" value="1"/>
</dbReference>
<organism evidence="3 4">
    <name type="scientific">Parascaris equorum</name>
    <name type="common">Equine roundworm</name>
    <dbReference type="NCBI Taxonomy" id="6256"/>
    <lineage>
        <taxon>Eukaryota</taxon>
        <taxon>Metazoa</taxon>
        <taxon>Ecdysozoa</taxon>
        <taxon>Nematoda</taxon>
        <taxon>Chromadorea</taxon>
        <taxon>Rhabditida</taxon>
        <taxon>Spirurina</taxon>
        <taxon>Ascaridomorpha</taxon>
        <taxon>Ascaridoidea</taxon>
        <taxon>Ascarididae</taxon>
        <taxon>Parascaris</taxon>
    </lineage>
</organism>
<sequence length="122" mass="13421">MALPSMSVRRSSVGVTAWGGLIYAVGGYDGYMRQCLNTVEIYEPRANRWRAGPTLMSRRSGAGVTVVAYKLVTVGGHDGPLVRDTAEVKTSVILSKETSVYLWFYMVLDIRRAHFEACGCDP</sequence>
<dbReference type="Pfam" id="PF01344">
    <property type="entry name" value="Kelch_1"/>
    <property type="match status" value="2"/>
</dbReference>
<reference evidence="4" key="1">
    <citation type="submission" date="2022-11" db="UniProtKB">
        <authorList>
            <consortium name="WormBaseParasite"/>
        </authorList>
    </citation>
    <scope>IDENTIFICATION</scope>
</reference>
<dbReference type="PANTHER" id="PTHR24412:SF441">
    <property type="entry name" value="KELCH-LIKE PROTEIN 28"/>
    <property type="match status" value="1"/>
</dbReference>
<name>A0A914R6S8_PAREQ</name>